<evidence type="ECO:0000256" key="3">
    <source>
        <dbReference type="ARBA" id="ARBA00022525"/>
    </source>
</evidence>
<name>A0A1A0H678_9ASCO</name>
<comment type="subcellular location">
    <subcellularLocation>
        <location evidence="1">Secreted</location>
        <location evidence="1">Cell wall</location>
    </subcellularLocation>
</comment>
<evidence type="ECO:0000256" key="7">
    <source>
        <dbReference type="SAM" id="SignalP"/>
    </source>
</evidence>
<comment type="caution">
    <text evidence="9">The sequence shown here is derived from an EMBL/GenBank/DDBJ whole genome shotgun (WGS) entry which is preliminary data.</text>
</comment>
<keyword evidence="5" id="KW-0325">Glycoprotein</keyword>
<dbReference type="GeneID" id="30028132"/>
<organism evidence="9 10">
    <name type="scientific">Metschnikowia bicuspidata var. bicuspidata NRRL YB-4993</name>
    <dbReference type="NCBI Taxonomy" id="869754"/>
    <lineage>
        <taxon>Eukaryota</taxon>
        <taxon>Fungi</taxon>
        <taxon>Dikarya</taxon>
        <taxon>Ascomycota</taxon>
        <taxon>Saccharomycotina</taxon>
        <taxon>Pichiomycetes</taxon>
        <taxon>Metschnikowiaceae</taxon>
        <taxon>Metschnikowia</taxon>
    </lineage>
</organism>
<evidence type="ECO:0000313" key="9">
    <source>
        <dbReference type="EMBL" id="OBA19412.1"/>
    </source>
</evidence>
<evidence type="ECO:0000256" key="4">
    <source>
        <dbReference type="ARBA" id="ARBA00022729"/>
    </source>
</evidence>
<keyword evidence="3" id="KW-0964">Secreted</keyword>
<accession>A0A1A0H678</accession>
<evidence type="ECO:0000256" key="6">
    <source>
        <dbReference type="SAM" id="MobiDB-lite"/>
    </source>
</evidence>
<dbReference type="Pfam" id="PF11765">
    <property type="entry name" value="Hyphal_reg_CWP"/>
    <property type="match status" value="1"/>
</dbReference>
<evidence type="ECO:0000313" key="10">
    <source>
        <dbReference type="Proteomes" id="UP000092555"/>
    </source>
</evidence>
<dbReference type="STRING" id="869754.A0A1A0H678"/>
<evidence type="ECO:0000256" key="2">
    <source>
        <dbReference type="ARBA" id="ARBA00022512"/>
    </source>
</evidence>
<dbReference type="EMBL" id="LXTC01000007">
    <property type="protein sequence ID" value="OBA19412.1"/>
    <property type="molecule type" value="Genomic_DNA"/>
</dbReference>
<feature type="domain" description="Hyphally-regulated cell wall protein N-terminal" evidence="8">
    <location>
        <begin position="12"/>
        <end position="326"/>
    </location>
</feature>
<evidence type="ECO:0000259" key="8">
    <source>
        <dbReference type="Pfam" id="PF11765"/>
    </source>
</evidence>
<dbReference type="RefSeq" id="XP_018709944.1">
    <property type="nucleotide sequence ID" value="XM_018855156.1"/>
</dbReference>
<feature type="non-terminal residue" evidence="9">
    <location>
        <position position="466"/>
    </location>
</feature>
<reference evidence="9 10" key="1">
    <citation type="submission" date="2016-05" db="EMBL/GenBank/DDBJ databases">
        <title>Comparative genomics of biotechnologically important yeasts.</title>
        <authorList>
            <consortium name="DOE Joint Genome Institute"/>
            <person name="Riley R."/>
            <person name="Haridas S."/>
            <person name="Wolfe K.H."/>
            <person name="Lopes M.R."/>
            <person name="Hittinger C.T."/>
            <person name="Goker M."/>
            <person name="Salamov A."/>
            <person name="Wisecaver J."/>
            <person name="Long T.M."/>
            <person name="Aerts A.L."/>
            <person name="Barry K."/>
            <person name="Choi C."/>
            <person name="Clum A."/>
            <person name="Coughlan A.Y."/>
            <person name="Deshpande S."/>
            <person name="Douglass A.P."/>
            <person name="Hanson S.J."/>
            <person name="Klenk H.-P."/>
            <person name="LaButti K."/>
            <person name="Lapidus A."/>
            <person name="Lindquist E."/>
            <person name="Lipzen A."/>
            <person name="Meier-kolthoff J.P."/>
            <person name="Ohm R.A."/>
            <person name="Otillar R.P."/>
            <person name="Pangilinan J."/>
            <person name="Peng Y."/>
            <person name="Rokas A."/>
            <person name="Rosa C.A."/>
            <person name="Scheuner C."/>
            <person name="Sibirny A.A."/>
            <person name="Slot J.C."/>
            <person name="Stielow J.B."/>
            <person name="Sun H."/>
            <person name="Kurtzman C.P."/>
            <person name="Blackwell M."/>
            <person name="Grigoriev I.V."/>
            <person name="Jeffries T.W."/>
        </authorList>
    </citation>
    <scope>NUCLEOTIDE SEQUENCE [LARGE SCALE GENOMIC DNA]</scope>
    <source>
        <strain evidence="9 10">NRRL YB-4993</strain>
    </source>
</reference>
<feature type="signal peptide" evidence="7">
    <location>
        <begin position="1"/>
        <end position="19"/>
    </location>
</feature>
<dbReference type="GO" id="GO:0009277">
    <property type="term" value="C:fungal-type cell wall"/>
    <property type="evidence" value="ECO:0007669"/>
    <property type="project" value="UniProtKB-ARBA"/>
</dbReference>
<proteinExistence type="predicted"/>
<dbReference type="AlphaFoldDB" id="A0A1A0H678"/>
<dbReference type="Proteomes" id="UP000092555">
    <property type="component" value="Unassembled WGS sequence"/>
</dbReference>
<feature type="chain" id="PRO_5008508806" description="Hyphally-regulated cell wall protein N-terminal domain-containing protein" evidence="7">
    <location>
        <begin position="20"/>
        <end position="466"/>
    </location>
</feature>
<sequence length="466" mass="50379">MKLSTCVAATSLLLGLVFGLIIDKNTFYHDPVIHNLEFLRINRDVFVSYINVSDLSLSESFQNYGDFYFTNALEEKTFMKFAGLYFHTENIFAFDALRAQNSFFQAEVTVLTNSGQMFVGISGESLESKIDIVSTQLWENSVSMVLQGSLQYHLPPLTLGNLDENREFSIVNTGSICYYGLQLKSITSATGFGCIFVGEKSQFRLEIVLRTNLRDQTIYLDSPDSKLYIEMLENPDQTLVRVLGFQDNIIFRGSTEVRIGAFTPSLGLWLIYRDGVRILLVLGQGYNELYLKWDAFENGYVLKNKYKPPRQIVPLNCNCPNSFPVAPVEPSSSSTSSTFSSESFASTSASVASTDLPLSSTSATPSALSSISSTDSIMSSSGSSDYPVSSISSKASSMSSASQTSPALSSVPHLSSVSSTDSHVSSESSTSSATSSESFSHSAASLAMTSASSLSSAKPVSSGASG</sequence>
<evidence type="ECO:0000256" key="5">
    <source>
        <dbReference type="ARBA" id="ARBA00023180"/>
    </source>
</evidence>
<feature type="region of interest" description="Disordered" evidence="6">
    <location>
        <begin position="355"/>
        <end position="381"/>
    </location>
</feature>
<keyword evidence="4 7" id="KW-0732">Signal</keyword>
<protein>
    <recommendedName>
        <fullName evidence="8">Hyphally-regulated cell wall protein N-terminal domain-containing protein</fullName>
    </recommendedName>
</protein>
<dbReference type="InterPro" id="IPR021031">
    <property type="entry name" value="Hyphal-reg_cell_wall_N"/>
</dbReference>
<evidence type="ECO:0000256" key="1">
    <source>
        <dbReference type="ARBA" id="ARBA00004191"/>
    </source>
</evidence>
<keyword evidence="10" id="KW-1185">Reference proteome</keyword>
<feature type="region of interest" description="Disordered" evidence="6">
    <location>
        <begin position="399"/>
        <end position="437"/>
    </location>
</feature>
<gene>
    <name evidence="9" type="ORF">METBIDRAFT_223058</name>
</gene>
<keyword evidence="2" id="KW-0134">Cell wall</keyword>